<name>A0A9D4PMU8_RHISA</name>
<protein>
    <submittedName>
        <fullName evidence="1">Uncharacterized protein</fullName>
    </submittedName>
</protein>
<gene>
    <name evidence="1" type="ORF">HPB52_020653</name>
</gene>
<dbReference type="AlphaFoldDB" id="A0A9D4PMU8"/>
<proteinExistence type="predicted"/>
<dbReference type="EMBL" id="JABSTV010001253">
    <property type="protein sequence ID" value="KAH7944511.1"/>
    <property type="molecule type" value="Genomic_DNA"/>
</dbReference>
<keyword evidence="2" id="KW-1185">Reference proteome</keyword>
<organism evidence="1 2">
    <name type="scientific">Rhipicephalus sanguineus</name>
    <name type="common">Brown dog tick</name>
    <name type="synonym">Ixodes sanguineus</name>
    <dbReference type="NCBI Taxonomy" id="34632"/>
    <lineage>
        <taxon>Eukaryota</taxon>
        <taxon>Metazoa</taxon>
        <taxon>Ecdysozoa</taxon>
        <taxon>Arthropoda</taxon>
        <taxon>Chelicerata</taxon>
        <taxon>Arachnida</taxon>
        <taxon>Acari</taxon>
        <taxon>Parasitiformes</taxon>
        <taxon>Ixodida</taxon>
        <taxon>Ixodoidea</taxon>
        <taxon>Ixodidae</taxon>
        <taxon>Rhipicephalinae</taxon>
        <taxon>Rhipicephalus</taxon>
        <taxon>Rhipicephalus</taxon>
    </lineage>
</organism>
<evidence type="ECO:0000313" key="2">
    <source>
        <dbReference type="Proteomes" id="UP000821837"/>
    </source>
</evidence>
<comment type="caution">
    <text evidence="1">The sequence shown here is derived from an EMBL/GenBank/DDBJ whole genome shotgun (WGS) entry which is preliminary data.</text>
</comment>
<reference evidence="1" key="1">
    <citation type="journal article" date="2020" name="Cell">
        <title>Large-Scale Comparative Analyses of Tick Genomes Elucidate Their Genetic Diversity and Vector Capacities.</title>
        <authorList>
            <consortium name="Tick Genome and Microbiome Consortium (TIGMIC)"/>
            <person name="Jia N."/>
            <person name="Wang J."/>
            <person name="Shi W."/>
            <person name="Du L."/>
            <person name="Sun Y."/>
            <person name="Zhan W."/>
            <person name="Jiang J.F."/>
            <person name="Wang Q."/>
            <person name="Zhang B."/>
            <person name="Ji P."/>
            <person name="Bell-Sakyi L."/>
            <person name="Cui X.M."/>
            <person name="Yuan T.T."/>
            <person name="Jiang B.G."/>
            <person name="Yang W.F."/>
            <person name="Lam T.T."/>
            <person name="Chang Q.C."/>
            <person name="Ding S.J."/>
            <person name="Wang X.J."/>
            <person name="Zhu J.G."/>
            <person name="Ruan X.D."/>
            <person name="Zhao L."/>
            <person name="Wei J.T."/>
            <person name="Ye R.Z."/>
            <person name="Que T.C."/>
            <person name="Du C.H."/>
            <person name="Zhou Y.H."/>
            <person name="Cheng J.X."/>
            <person name="Dai P.F."/>
            <person name="Guo W.B."/>
            <person name="Han X.H."/>
            <person name="Huang E.J."/>
            <person name="Li L.F."/>
            <person name="Wei W."/>
            <person name="Gao Y.C."/>
            <person name="Liu J.Z."/>
            <person name="Shao H.Z."/>
            <person name="Wang X."/>
            <person name="Wang C.C."/>
            <person name="Yang T.C."/>
            <person name="Huo Q.B."/>
            <person name="Li W."/>
            <person name="Chen H.Y."/>
            <person name="Chen S.E."/>
            <person name="Zhou L.G."/>
            <person name="Ni X.B."/>
            <person name="Tian J.H."/>
            <person name="Sheng Y."/>
            <person name="Liu T."/>
            <person name="Pan Y.S."/>
            <person name="Xia L.Y."/>
            <person name="Li J."/>
            <person name="Zhao F."/>
            <person name="Cao W.C."/>
        </authorList>
    </citation>
    <scope>NUCLEOTIDE SEQUENCE</scope>
    <source>
        <strain evidence="1">Rsan-2018</strain>
    </source>
</reference>
<dbReference type="VEuPathDB" id="VectorBase:RSAN_034780"/>
<evidence type="ECO:0000313" key="1">
    <source>
        <dbReference type="EMBL" id="KAH7944511.1"/>
    </source>
</evidence>
<accession>A0A9D4PMU8</accession>
<sequence length="360" mass="40889">MWELEQWNFLFESLAARAIPLKLTIKGEVSQSYLRGTLWSAIEEQVSFDTTVCIMDDSEAVECKRFHKFHSVVSQYNHEQILPIFRRLPSFAHVTTHHLEIWISDVNEALCSAIGHYIATTSALKELHLTLSLPPLSRETPNRNWLWESLRLNTSVNKLCVVAKRMTVPATKLLADVLKSRQNIRRVHVKIEEPKAADAFVHHLRDGIECNHNLLSVAVDGCVLSRPRVDEDSFAICDAMRRNSDVVARAAECLNGAQVDRYGAIALEQIIEYPPLRQEVAPLLSVSEANVEALVRTKLKGTQCLDEFMRAAGVVRDQVSCERPEDDHVQLDDLSEDCWGLVRRYLKVQDVKDPELTDDL</sequence>
<reference evidence="1" key="2">
    <citation type="submission" date="2021-09" db="EMBL/GenBank/DDBJ databases">
        <authorList>
            <person name="Jia N."/>
            <person name="Wang J."/>
            <person name="Shi W."/>
            <person name="Du L."/>
            <person name="Sun Y."/>
            <person name="Zhan W."/>
            <person name="Jiang J."/>
            <person name="Wang Q."/>
            <person name="Zhang B."/>
            <person name="Ji P."/>
            <person name="Sakyi L.B."/>
            <person name="Cui X."/>
            <person name="Yuan T."/>
            <person name="Jiang B."/>
            <person name="Yang W."/>
            <person name="Lam T.T.-Y."/>
            <person name="Chang Q."/>
            <person name="Ding S."/>
            <person name="Wang X."/>
            <person name="Zhu J."/>
            <person name="Ruan X."/>
            <person name="Zhao L."/>
            <person name="Wei J."/>
            <person name="Que T."/>
            <person name="Du C."/>
            <person name="Cheng J."/>
            <person name="Dai P."/>
            <person name="Han X."/>
            <person name="Huang E."/>
            <person name="Gao Y."/>
            <person name="Liu J."/>
            <person name="Shao H."/>
            <person name="Ye R."/>
            <person name="Li L."/>
            <person name="Wei W."/>
            <person name="Wang X."/>
            <person name="Wang C."/>
            <person name="Huo Q."/>
            <person name="Li W."/>
            <person name="Guo W."/>
            <person name="Chen H."/>
            <person name="Chen S."/>
            <person name="Zhou L."/>
            <person name="Zhou L."/>
            <person name="Ni X."/>
            <person name="Tian J."/>
            <person name="Zhou Y."/>
            <person name="Sheng Y."/>
            <person name="Liu T."/>
            <person name="Pan Y."/>
            <person name="Xia L."/>
            <person name="Li J."/>
            <person name="Zhao F."/>
            <person name="Cao W."/>
        </authorList>
    </citation>
    <scope>NUCLEOTIDE SEQUENCE</scope>
    <source>
        <strain evidence="1">Rsan-2018</strain>
        <tissue evidence="1">Larvae</tissue>
    </source>
</reference>
<dbReference type="SUPFAM" id="SSF52047">
    <property type="entry name" value="RNI-like"/>
    <property type="match status" value="1"/>
</dbReference>
<dbReference type="Proteomes" id="UP000821837">
    <property type="component" value="Unassembled WGS sequence"/>
</dbReference>